<dbReference type="EMBL" id="LXQA010718722">
    <property type="protein sequence ID" value="MCI67527.1"/>
    <property type="molecule type" value="Genomic_DNA"/>
</dbReference>
<sequence length="13" mass="1421">YCGGLQDPPSREV</sequence>
<organism evidence="1 2">
    <name type="scientific">Trifolium medium</name>
    <dbReference type="NCBI Taxonomy" id="97028"/>
    <lineage>
        <taxon>Eukaryota</taxon>
        <taxon>Viridiplantae</taxon>
        <taxon>Streptophyta</taxon>
        <taxon>Embryophyta</taxon>
        <taxon>Tracheophyta</taxon>
        <taxon>Spermatophyta</taxon>
        <taxon>Magnoliopsida</taxon>
        <taxon>eudicotyledons</taxon>
        <taxon>Gunneridae</taxon>
        <taxon>Pentapetalae</taxon>
        <taxon>rosids</taxon>
        <taxon>fabids</taxon>
        <taxon>Fabales</taxon>
        <taxon>Fabaceae</taxon>
        <taxon>Papilionoideae</taxon>
        <taxon>50 kb inversion clade</taxon>
        <taxon>NPAAA clade</taxon>
        <taxon>Hologalegina</taxon>
        <taxon>IRL clade</taxon>
        <taxon>Trifolieae</taxon>
        <taxon>Trifolium</taxon>
    </lineage>
</organism>
<dbReference type="Proteomes" id="UP000265520">
    <property type="component" value="Unassembled WGS sequence"/>
</dbReference>
<feature type="non-terminal residue" evidence="1">
    <location>
        <position position="1"/>
    </location>
</feature>
<proteinExistence type="predicted"/>
<evidence type="ECO:0000313" key="2">
    <source>
        <dbReference type="Proteomes" id="UP000265520"/>
    </source>
</evidence>
<keyword evidence="2" id="KW-1185">Reference proteome</keyword>
<accession>A0A392U487</accession>
<name>A0A392U487_9FABA</name>
<comment type="caution">
    <text evidence="1">The sequence shown here is derived from an EMBL/GenBank/DDBJ whole genome shotgun (WGS) entry which is preliminary data.</text>
</comment>
<evidence type="ECO:0000313" key="1">
    <source>
        <dbReference type="EMBL" id="MCI67527.1"/>
    </source>
</evidence>
<protein>
    <submittedName>
        <fullName evidence="1">Uncharacterized protein</fullName>
    </submittedName>
</protein>
<reference evidence="1 2" key="1">
    <citation type="journal article" date="2018" name="Front. Plant Sci.">
        <title>Red Clover (Trifolium pratense) and Zigzag Clover (T. medium) - A Picture of Genomic Similarities and Differences.</title>
        <authorList>
            <person name="Dluhosova J."/>
            <person name="Istvanek J."/>
            <person name="Nedelnik J."/>
            <person name="Repkova J."/>
        </authorList>
    </citation>
    <scope>NUCLEOTIDE SEQUENCE [LARGE SCALE GENOMIC DNA]</scope>
    <source>
        <strain evidence="2">cv. 10/8</strain>
        <tissue evidence="1">Leaf</tissue>
    </source>
</reference>